<sequence>MSPTTRHLNGTPPPSGHVPVDEFSPLPLLVLAMVTVSSKALAGLCWALTTTWSLWGSSKAPRICTNWGESPSPHLGDHDWDNWHSMRDPAVVPSFVLDYAPFVWLYSDELFMPGKMTEHLKHTVPYLYYDPIITSHANLTTLNDFNQYGDGLHVYLTSEDDPSEPPLPRWLTGSHNTPITTFPGAEDEETNDGRSSAPAIIIWVEKGPEIVDAFYFYFYSFNLGNTVAGWRFGNHVGDWEHNAIRFINGVPTSMHFSEHSGGAAYTFPAVSKIGDRPVSFSAIGTHANYATPGIHYYAIPFHLLADHTNRGHLWDIKKNNLVFHYNLTADVLTADNRNKDFPVEWFHYEGRWGDRRYPESDKRQYGGIAGQYAWVSGPQGPKSKNLGRTTICIHEEACDVKESIWLDEVWDGEWEVKEWGKDLVGVQIEGVEL</sequence>
<keyword evidence="2" id="KW-1185">Reference proteome</keyword>
<dbReference type="FunCoup" id="A0A4S2MXR9">
    <property type="interactions" value="13"/>
</dbReference>
<dbReference type="Proteomes" id="UP000298138">
    <property type="component" value="Unassembled WGS sequence"/>
</dbReference>
<dbReference type="Pfam" id="PF06101">
    <property type="entry name" value="Vps62"/>
    <property type="match status" value="1"/>
</dbReference>
<dbReference type="EMBL" id="ML220119">
    <property type="protein sequence ID" value="TGZ81413.1"/>
    <property type="molecule type" value="Genomic_DNA"/>
</dbReference>
<proteinExistence type="predicted"/>
<dbReference type="AlphaFoldDB" id="A0A4S2MXR9"/>
<gene>
    <name evidence="1" type="ORF">EX30DRAFT_371415</name>
</gene>
<dbReference type="STRING" id="341454.A0A4S2MXR9"/>
<organism evidence="1 2">
    <name type="scientific">Ascodesmis nigricans</name>
    <dbReference type="NCBI Taxonomy" id="341454"/>
    <lineage>
        <taxon>Eukaryota</taxon>
        <taxon>Fungi</taxon>
        <taxon>Dikarya</taxon>
        <taxon>Ascomycota</taxon>
        <taxon>Pezizomycotina</taxon>
        <taxon>Pezizomycetes</taxon>
        <taxon>Pezizales</taxon>
        <taxon>Ascodesmidaceae</taxon>
        <taxon>Ascodesmis</taxon>
    </lineage>
</organism>
<evidence type="ECO:0000313" key="2">
    <source>
        <dbReference type="Proteomes" id="UP000298138"/>
    </source>
</evidence>
<dbReference type="InterPro" id="IPR009291">
    <property type="entry name" value="Vps62"/>
</dbReference>
<evidence type="ECO:0000313" key="1">
    <source>
        <dbReference type="EMBL" id="TGZ81413.1"/>
    </source>
</evidence>
<dbReference type="InParanoid" id="A0A4S2MXR9"/>
<name>A0A4S2MXR9_9PEZI</name>
<dbReference type="OrthoDB" id="188042at2759"/>
<dbReference type="PANTHER" id="PTHR48172">
    <property type="match status" value="1"/>
</dbReference>
<evidence type="ECO:0008006" key="3">
    <source>
        <dbReference type="Google" id="ProtNLM"/>
    </source>
</evidence>
<reference evidence="1 2" key="1">
    <citation type="submission" date="2019-04" db="EMBL/GenBank/DDBJ databases">
        <title>Comparative genomics and transcriptomics to analyze fruiting body development in filamentous ascomycetes.</title>
        <authorList>
            <consortium name="DOE Joint Genome Institute"/>
            <person name="Lutkenhaus R."/>
            <person name="Traeger S."/>
            <person name="Breuer J."/>
            <person name="Kuo A."/>
            <person name="Lipzen A."/>
            <person name="Pangilinan J."/>
            <person name="Dilworth D."/>
            <person name="Sandor L."/>
            <person name="Poggeler S."/>
            <person name="Barry K."/>
            <person name="Grigoriev I.V."/>
            <person name="Nowrousian M."/>
        </authorList>
    </citation>
    <scope>NUCLEOTIDE SEQUENCE [LARGE SCALE GENOMIC DNA]</scope>
    <source>
        <strain evidence="1 2">CBS 389.68</strain>
    </source>
</reference>
<accession>A0A4S2MXR9</accession>
<protein>
    <recommendedName>
        <fullName evidence="3">Vacuolar protein sorting-associated protein 62</fullName>
    </recommendedName>
</protein>
<dbReference type="PANTHER" id="PTHR48172:SF2">
    <property type="entry name" value="VACUOLAR PROTEIN SORTING PROTEIN 62"/>
    <property type="match status" value="1"/>
</dbReference>